<accession>A0A4C1TSI1</accession>
<reference evidence="1 2" key="1">
    <citation type="journal article" date="2019" name="Commun. Biol.">
        <title>The bagworm genome reveals a unique fibroin gene that provides high tensile strength.</title>
        <authorList>
            <person name="Kono N."/>
            <person name="Nakamura H."/>
            <person name="Ohtoshi R."/>
            <person name="Tomita M."/>
            <person name="Numata K."/>
            <person name="Arakawa K."/>
        </authorList>
    </citation>
    <scope>NUCLEOTIDE SEQUENCE [LARGE SCALE GENOMIC DNA]</scope>
</reference>
<protein>
    <submittedName>
        <fullName evidence="1">Uncharacterized protein</fullName>
    </submittedName>
</protein>
<name>A0A4C1TSI1_EUMVA</name>
<dbReference type="EMBL" id="BGZK01000083">
    <property type="protein sequence ID" value="GBP16963.1"/>
    <property type="molecule type" value="Genomic_DNA"/>
</dbReference>
<proteinExistence type="predicted"/>
<gene>
    <name evidence="1" type="ORF">EVAR_101981_1</name>
</gene>
<evidence type="ECO:0000313" key="2">
    <source>
        <dbReference type="Proteomes" id="UP000299102"/>
    </source>
</evidence>
<sequence length="101" mass="11540">MEVDRGDLESTVECSSRFKDRGVNWEHFLAKLQAGVGEGCSVLLYLDWRAHRLRLSQNFKVFGIDDTFSFGAHAREIGERAVKCFGKMTRVSSFGRTDIRH</sequence>
<keyword evidence="2" id="KW-1185">Reference proteome</keyword>
<dbReference type="AlphaFoldDB" id="A0A4C1TSI1"/>
<comment type="caution">
    <text evidence="1">The sequence shown here is derived from an EMBL/GenBank/DDBJ whole genome shotgun (WGS) entry which is preliminary data.</text>
</comment>
<organism evidence="1 2">
    <name type="scientific">Eumeta variegata</name>
    <name type="common">Bagworm moth</name>
    <name type="synonym">Eumeta japonica</name>
    <dbReference type="NCBI Taxonomy" id="151549"/>
    <lineage>
        <taxon>Eukaryota</taxon>
        <taxon>Metazoa</taxon>
        <taxon>Ecdysozoa</taxon>
        <taxon>Arthropoda</taxon>
        <taxon>Hexapoda</taxon>
        <taxon>Insecta</taxon>
        <taxon>Pterygota</taxon>
        <taxon>Neoptera</taxon>
        <taxon>Endopterygota</taxon>
        <taxon>Lepidoptera</taxon>
        <taxon>Glossata</taxon>
        <taxon>Ditrysia</taxon>
        <taxon>Tineoidea</taxon>
        <taxon>Psychidae</taxon>
        <taxon>Oiketicinae</taxon>
        <taxon>Eumeta</taxon>
    </lineage>
</organism>
<evidence type="ECO:0000313" key="1">
    <source>
        <dbReference type="EMBL" id="GBP16963.1"/>
    </source>
</evidence>
<dbReference type="Proteomes" id="UP000299102">
    <property type="component" value="Unassembled WGS sequence"/>
</dbReference>